<dbReference type="Pfam" id="PF01699">
    <property type="entry name" value="Na_Ca_ex"/>
    <property type="match status" value="2"/>
</dbReference>
<dbReference type="AlphaFoldDB" id="A0A1H4EMS9"/>
<dbReference type="Gene3D" id="1.20.1420.30">
    <property type="entry name" value="NCX, central ion-binding region"/>
    <property type="match status" value="1"/>
</dbReference>
<feature type="transmembrane region" description="Helical" evidence="5">
    <location>
        <begin position="177"/>
        <end position="199"/>
    </location>
</feature>
<feature type="transmembrane region" description="Helical" evidence="5">
    <location>
        <begin position="39"/>
        <end position="63"/>
    </location>
</feature>
<evidence type="ECO:0000256" key="1">
    <source>
        <dbReference type="ARBA" id="ARBA00004141"/>
    </source>
</evidence>
<organism evidence="7 8">
    <name type="scientific">Thalassobacillus cyri</name>
    <dbReference type="NCBI Taxonomy" id="571932"/>
    <lineage>
        <taxon>Bacteria</taxon>
        <taxon>Bacillati</taxon>
        <taxon>Bacillota</taxon>
        <taxon>Bacilli</taxon>
        <taxon>Bacillales</taxon>
        <taxon>Bacillaceae</taxon>
        <taxon>Thalassobacillus</taxon>
    </lineage>
</organism>
<proteinExistence type="predicted"/>
<evidence type="ECO:0000256" key="3">
    <source>
        <dbReference type="ARBA" id="ARBA00022989"/>
    </source>
</evidence>
<dbReference type="RefSeq" id="WP_093045259.1">
    <property type="nucleotide sequence ID" value="NZ_FNQR01000009.1"/>
</dbReference>
<dbReference type="GO" id="GO:0005886">
    <property type="term" value="C:plasma membrane"/>
    <property type="evidence" value="ECO:0007669"/>
    <property type="project" value="TreeGrafter"/>
</dbReference>
<feature type="transmembrane region" description="Helical" evidence="5">
    <location>
        <begin position="107"/>
        <end position="126"/>
    </location>
</feature>
<evidence type="ECO:0000259" key="6">
    <source>
        <dbReference type="Pfam" id="PF01699"/>
    </source>
</evidence>
<feature type="transmembrane region" description="Helical" evidence="5">
    <location>
        <begin position="246"/>
        <end position="266"/>
    </location>
</feature>
<keyword evidence="8" id="KW-1185">Reference proteome</keyword>
<dbReference type="InterPro" id="IPR004481">
    <property type="entry name" value="K/Na/Ca-exchanger"/>
</dbReference>
<feature type="domain" description="Sodium/calcium exchanger membrane region" evidence="6">
    <location>
        <begin position="178"/>
        <end position="325"/>
    </location>
</feature>
<feature type="transmembrane region" description="Helical" evidence="5">
    <location>
        <begin position="69"/>
        <end position="87"/>
    </location>
</feature>
<dbReference type="Proteomes" id="UP000198584">
    <property type="component" value="Unassembled WGS sequence"/>
</dbReference>
<dbReference type="STRING" id="571932.SAMN05421743_109134"/>
<keyword evidence="2 5" id="KW-0812">Transmembrane</keyword>
<accession>A0A1H4EMS9</accession>
<feature type="domain" description="Sodium/calcium exchanger membrane region" evidence="6">
    <location>
        <begin position="6"/>
        <end position="145"/>
    </location>
</feature>
<reference evidence="8" key="1">
    <citation type="submission" date="2016-10" db="EMBL/GenBank/DDBJ databases">
        <authorList>
            <person name="Varghese N."/>
            <person name="Submissions S."/>
        </authorList>
    </citation>
    <scope>NUCLEOTIDE SEQUENCE [LARGE SCALE GENOMIC DNA]</scope>
    <source>
        <strain evidence="8">CCM7597</strain>
    </source>
</reference>
<protein>
    <submittedName>
        <fullName evidence="7">Cation:H+ antiporter</fullName>
    </submittedName>
</protein>
<dbReference type="EMBL" id="FNQR01000009">
    <property type="protein sequence ID" value="SEA85830.1"/>
    <property type="molecule type" value="Genomic_DNA"/>
</dbReference>
<dbReference type="OrthoDB" id="9794225at2"/>
<evidence type="ECO:0000313" key="8">
    <source>
        <dbReference type="Proteomes" id="UP000198584"/>
    </source>
</evidence>
<feature type="transmembrane region" description="Helical" evidence="5">
    <location>
        <begin position="303"/>
        <end position="327"/>
    </location>
</feature>
<comment type="subcellular location">
    <subcellularLocation>
        <location evidence="1">Membrane</location>
        <topology evidence="1">Multi-pass membrane protein</topology>
    </subcellularLocation>
</comment>
<feature type="transmembrane region" description="Helical" evidence="5">
    <location>
        <begin position="6"/>
        <end position="27"/>
    </location>
</feature>
<keyword evidence="4 5" id="KW-0472">Membrane</keyword>
<feature type="transmembrane region" description="Helical" evidence="5">
    <location>
        <begin position="211"/>
        <end position="234"/>
    </location>
</feature>
<keyword evidence="3 5" id="KW-1133">Transmembrane helix</keyword>
<gene>
    <name evidence="7" type="ORF">SAMN05421743_109134</name>
</gene>
<evidence type="ECO:0000256" key="4">
    <source>
        <dbReference type="ARBA" id="ARBA00023136"/>
    </source>
</evidence>
<evidence type="ECO:0000313" key="7">
    <source>
        <dbReference type="EMBL" id="SEA85830.1"/>
    </source>
</evidence>
<feature type="transmembrane region" description="Helical" evidence="5">
    <location>
        <begin position="132"/>
        <end position="152"/>
    </location>
</feature>
<dbReference type="PANTHER" id="PTHR10846">
    <property type="entry name" value="SODIUM/POTASSIUM/CALCIUM EXCHANGER"/>
    <property type="match status" value="1"/>
</dbReference>
<dbReference type="InterPro" id="IPR044880">
    <property type="entry name" value="NCX_ion-bd_dom_sf"/>
</dbReference>
<dbReference type="GO" id="GO:0006874">
    <property type="term" value="P:intracellular calcium ion homeostasis"/>
    <property type="evidence" value="ECO:0007669"/>
    <property type="project" value="TreeGrafter"/>
</dbReference>
<feature type="transmembrane region" description="Helical" evidence="5">
    <location>
        <begin position="278"/>
        <end position="296"/>
    </location>
</feature>
<name>A0A1H4EMS9_9BACI</name>
<dbReference type="GO" id="GO:0008273">
    <property type="term" value="F:calcium, potassium:sodium antiporter activity"/>
    <property type="evidence" value="ECO:0007669"/>
    <property type="project" value="TreeGrafter"/>
</dbReference>
<evidence type="ECO:0000256" key="5">
    <source>
        <dbReference type="SAM" id="Phobius"/>
    </source>
</evidence>
<dbReference type="GO" id="GO:0005262">
    <property type="term" value="F:calcium channel activity"/>
    <property type="evidence" value="ECO:0007669"/>
    <property type="project" value="TreeGrafter"/>
</dbReference>
<evidence type="ECO:0000256" key="2">
    <source>
        <dbReference type="ARBA" id="ARBA00022692"/>
    </source>
</evidence>
<sequence>MDILMFVLFILSAIAAYYLAVQLASYGDGVKEKTKASSAFVGILIGVAISLPELTASVTAIMIDSPDLAMGNLLGSNLFNILALALLDIHYRRQQIMGHTNLESKLYSYLLILMTMVVMMALSLTLPEGIYHVGYTSVVLVLLYFGGIKWINSRSEEKVKRRSRENRRFDDHSKNQVVLRFIIYGLLIMIAGSVLTITADQIAQITGLGTSFIGSILVGASTSLPDAVSVATVLKLRNYNMAVSSMLGSSAFNIMLLSFTDAIYFGNNLFQHAGSTHMVTSGGTILTVLLVLYSISRKKPRSTFVYILPPLLIVGVYLAATVVMFLMK</sequence>
<dbReference type="InterPro" id="IPR004837">
    <property type="entry name" value="NaCa_Exmemb"/>
</dbReference>
<dbReference type="PANTHER" id="PTHR10846:SF8">
    <property type="entry name" value="INNER MEMBRANE PROTEIN YRBG"/>
    <property type="match status" value="1"/>
</dbReference>